<protein>
    <submittedName>
        <fullName evidence="3">Flp pilus assembly protein CpaB</fullName>
    </submittedName>
</protein>
<evidence type="ECO:0000313" key="4">
    <source>
        <dbReference type="Proteomes" id="UP001528040"/>
    </source>
</evidence>
<feature type="signal peptide" evidence="1">
    <location>
        <begin position="1"/>
        <end position="19"/>
    </location>
</feature>
<dbReference type="InterPro" id="IPR013974">
    <property type="entry name" value="SAF"/>
</dbReference>
<dbReference type="Pfam" id="PF16976">
    <property type="entry name" value="RcpC"/>
    <property type="match status" value="1"/>
</dbReference>
<proteinExistence type="predicted"/>
<keyword evidence="4" id="KW-1185">Reference proteome</keyword>
<feature type="domain" description="SAF" evidence="2">
    <location>
        <begin position="50"/>
        <end position="118"/>
    </location>
</feature>
<keyword evidence="1" id="KW-0732">Signal</keyword>
<dbReference type="RefSeq" id="WP_271052713.1">
    <property type="nucleotide sequence ID" value="NZ_JAQIIO010000001.1"/>
</dbReference>
<evidence type="ECO:0000313" key="3">
    <source>
        <dbReference type="EMBL" id="MDA5093103.1"/>
    </source>
</evidence>
<comment type="caution">
    <text evidence="3">The sequence shown here is derived from an EMBL/GenBank/DDBJ whole genome shotgun (WGS) entry which is preliminary data.</text>
</comment>
<reference evidence="3 4" key="1">
    <citation type="submission" date="2023-01" db="EMBL/GenBank/DDBJ databases">
        <authorList>
            <person name="Yoon J.-W."/>
        </authorList>
    </citation>
    <scope>NUCLEOTIDE SEQUENCE [LARGE SCALE GENOMIC DNA]</scope>
    <source>
        <strain evidence="3 4">KMU-50</strain>
    </source>
</reference>
<evidence type="ECO:0000256" key="1">
    <source>
        <dbReference type="SAM" id="SignalP"/>
    </source>
</evidence>
<dbReference type="NCBIfam" id="TIGR03177">
    <property type="entry name" value="pilus_cpaB"/>
    <property type="match status" value="1"/>
</dbReference>
<dbReference type="Proteomes" id="UP001528040">
    <property type="component" value="Unassembled WGS sequence"/>
</dbReference>
<evidence type="ECO:0000259" key="2">
    <source>
        <dbReference type="SMART" id="SM00858"/>
    </source>
</evidence>
<name>A0ABT4VXW7_9RHOB</name>
<organism evidence="3 4">
    <name type="scientific">Aliiroseovarius salicola</name>
    <dbReference type="NCBI Taxonomy" id="3009082"/>
    <lineage>
        <taxon>Bacteria</taxon>
        <taxon>Pseudomonadati</taxon>
        <taxon>Pseudomonadota</taxon>
        <taxon>Alphaproteobacteria</taxon>
        <taxon>Rhodobacterales</taxon>
        <taxon>Paracoccaceae</taxon>
        <taxon>Aliiroseovarius</taxon>
    </lineage>
</organism>
<dbReference type="InterPro" id="IPR017592">
    <property type="entry name" value="Pilus_assmbl_Flp-typ_CpaB"/>
</dbReference>
<accession>A0ABT4VXW7</accession>
<dbReference type="EMBL" id="JAQIIO010000001">
    <property type="protein sequence ID" value="MDA5093103.1"/>
    <property type="molecule type" value="Genomic_DNA"/>
</dbReference>
<dbReference type="SMART" id="SM00858">
    <property type="entry name" value="SAF"/>
    <property type="match status" value="1"/>
</dbReference>
<feature type="chain" id="PRO_5047098070" evidence="1">
    <location>
        <begin position="20"/>
        <end position="355"/>
    </location>
</feature>
<sequence>MRATTVVSLLLAVVLAALAAFTTQIWLTTERANILSEVIPAQEVEEQPKQTIVVARTVLQFGQRLTRDKLEEITWAAEDLPKGAFTSIDPLVSEKEEEARFVVSSIEAGEPIFISKITAPGQRAKLSTALTPGMKAISIRVNDVLGVAGFVLPGDRVDIMLTRNRGNGAFVDVLLQGVKVLAIDQIADDRKDQPSVVRTVTFEVSTEEAQKLALAANVGTMSLALRNIGSSETESLQRVTTLDLVDPQVAEELRLQNEKANAEAAKLAAAGAGPSDSDLMREEVETLLKGFMSDISTRIDDVETSIGDASSVKVEPIVAAPPPRKPKKANVGVIRSGKRVDYLVPKVNSEEAAAE</sequence>
<gene>
    <name evidence="3" type="primary">cpaB</name>
    <name evidence="3" type="ORF">O2N63_03290</name>
</gene>
<dbReference type="InterPro" id="IPR031571">
    <property type="entry name" value="RcpC_dom"/>
</dbReference>
<dbReference type="CDD" id="cd11614">
    <property type="entry name" value="SAF_CpaB_FlgA_like"/>
    <property type="match status" value="1"/>
</dbReference>